<dbReference type="Proteomes" id="UP001058626">
    <property type="component" value="Chromosome"/>
</dbReference>
<evidence type="ECO:0000313" key="1">
    <source>
        <dbReference type="EMBL" id="BDN83417.1"/>
    </source>
</evidence>
<dbReference type="AlphaFoldDB" id="A0A9N7LU84"/>
<name>A0A9N7LU84_9MYCO</name>
<accession>A0A9N7LU84</accession>
<proteinExistence type="predicted"/>
<dbReference type="EMBL" id="AP026367">
    <property type="protein sequence ID" value="BDN83417.1"/>
    <property type="molecule type" value="Genomic_DNA"/>
</dbReference>
<gene>
    <name evidence="1" type="ORF">NJB1907Z4_C36320</name>
</gene>
<evidence type="ECO:0000313" key="2">
    <source>
        <dbReference type="Proteomes" id="UP001058626"/>
    </source>
</evidence>
<dbReference type="RefSeq" id="WP_020786816.1">
    <property type="nucleotide sequence ID" value="NZ_AP026367.1"/>
</dbReference>
<organism evidence="1 2">
    <name type="scientific">Mycobacterium pseudoshottsii</name>
    <dbReference type="NCBI Taxonomy" id="265949"/>
    <lineage>
        <taxon>Bacteria</taxon>
        <taxon>Bacillati</taxon>
        <taxon>Actinomycetota</taxon>
        <taxon>Actinomycetes</taxon>
        <taxon>Mycobacteriales</taxon>
        <taxon>Mycobacteriaceae</taxon>
        <taxon>Mycobacterium</taxon>
        <taxon>Mycobacterium ulcerans group</taxon>
    </lineage>
</organism>
<keyword evidence="2" id="KW-1185">Reference proteome</keyword>
<reference evidence="1" key="1">
    <citation type="submission" date="2022-06" db="EMBL/GenBank/DDBJ databases">
        <title>Complete genome sequence of Mycobacterium pseudoshottsii NJB1907-Z4.</title>
        <authorList>
            <person name="Komine T."/>
            <person name="Fukano H."/>
            <person name="Wada S."/>
        </authorList>
    </citation>
    <scope>NUCLEOTIDE SEQUENCE</scope>
    <source>
        <strain evidence="1">NJB1907-Z4</strain>
    </source>
</reference>
<sequence length="67" mass="7627">MLPGHTLPAINYQSEAIHEADALFLDVKQKQRHLVETLPSNYEYLLKLHGKDMEPNDPMEPEVTVVA</sequence>
<protein>
    <submittedName>
        <fullName evidence="1">Uncharacterized protein</fullName>
    </submittedName>
</protein>